<feature type="region of interest" description="Disordered" evidence="1">
    <location>
        <begin position="158"/>
        <end position="222"/>
    </location>
</feature>
<dbReference type="GO" id="GO:0005634">
    <property type="term" value="C:nucleus"/>
    <property type="evidence" value="ECO:0007669"/>
    <property type="project" value="TreeGrafter"/>
</dbReference>
<sequence length="1040" mass="114124">MSNNLVSQYPISDRHVVQMEHHSNSLDLPVSELHMKMSSNPESHQFYGSTEKMGLVDPVSSNPGFNMIPNNSMGLNESSGGSMGSNPIWMSDQLGHEDSCMLTNMAGEKTSFPVKRKAEMVTVLNNSISQQSVMPNKRSAQMGDDFSSLGFLQTSAPQRRNAPAQTKLASPGVQAQPSVNKKMVRNDSISGKSGLQRVQTTKKQTAQIESASKVRPEPSEAVRPKMRESLAAALALAFPNQDNVSNTEKKQSDSVITHQTMDLMAPQSNSIICGQVPAAVPKDVSPSKDLAAPGNTNDCQGFFSAELPSNASDGNDGQSFQEFQYSSVLPDEDISFGDNFFGKDDLLQGNGLSWAFDFDVQMREGKDAQPGENPKSVKEEDQGLGGELAILTPEKLAFKIEAELFKLHGGVNKKYREKGRSLLFNLKDRNNPDLRERVMSGEILPERLCSMSAEELASKELSEWRMAKAEEFAQMVVLPDTEVDIRRLVRKTHKGEYQVEVERDDGIAAEVSGGTSMFTQPQRKKEIEPHSPSEGSLKDKDKVSGQDSHSEDKDFSGSLIIPTDGTDLMQGMIVDELKDAEFLPPIVSLDEFMESLNSEPPFEDLSSDAKTPVSHGESPKAGNSLQAQSRTSDSPKDASSKKAGVVKKHEVDVTMRSGGSPVKHKVVPSTASKVEYIWDGILQLSISSSVTVGGLFQSGEKTSMKEWPSSLEIKGRVRLDAFEKFLQDLPMSRTRAVMVLHFVLRDKSSEADRSQLSEAIESYIADERLGYAEPAPGVELYLCPPTLTRITDMLNKHVVAKDRPDTHNSIENGLIGVVVWRRAHLSNTISPNSSSHHKHSSKKHPFSAPKRAQDSSNVNATRTMTTSPPVSTKSLPPQTEEDDDIPPGFGPVPAAKDDDDLPEFSFSGNIKNPSVARQDLHHGVRLTHRPVDQVRELIKKYGQSSTSRSLADDRNLGIEPWNDDDDDDDIPEWRPQAQQHQPPYPVAHGQRPPVHLLSGGHPMAPVSAQQLPSGLGQLPPGGRWIQPPPGPLRGARWRHH</sequence>
<dbReference type="EMBL" id="JACGWO010000009">
    <property type="protein sequence ID" value="KAK4420032.1"/>
    <property type="molecule type" value="Genomic_DNA"/>
</dbReference>
<proteinExistence type="predicted"/>
<name>A0AAE2CFC3_9LAMI</name>
<dbReference type="CDD" id="cd21538">
    <property type="entry name" value="SPOC_TFIIS"/>
    <property type="match status" value="1"/>
</dbReference>
<accession>A0AAE2CFC3</accession>
<dbReference type="Pfam" id="PF07744">
    <property type="entry name" value="SPOC"/>
    <property type="match status" value="1"/>
</dbReference>
<feature type="compositionally biased region" description="Low complexity" evidence="1">
    <location>
        <begin position="1009"/>
        <end position="1022"/>
    </location>
</feature>
<feature type="compositionally biased region" description="Basic and acidic residues" evidence="1">
    <location>
        <begin position="212"/>
        <end position="222"/>
    </location>
</feature>
<feature type="region of interest" description="Disordered" evidence="1">
    <location>
        <begin position="598"/>
        <end position="650"/>
    </location>
</feature>
<feature type="region of interest" description="Disordered" evidence="1">
    <location>
        <begin position="511"/>
        <end position="562"/>
    </location>
</feature>
<reference evidence="3" key="2">
    <citation type="journal article" date="2024" name="Plant">
        <title>Genomic evolution and insights into agronomic trait innovations of Sesamum species.</title>
        <authorList>
            <person name="Miao H."/>
            <person name="Wang L."/>
            <person name="Qu L."/>
            <person name="Liu H."/>
            <person name="Sun Y."/>
            <person name="Le M."/>
            <person name="Wang Q."/>
            <person name="Wei S."/>
            <person name="Zheng Y."/>
            <person name="Lin W."/>
            <person name="Duan Y."/>
            <person name="Cao H."/>
            <person name="Xiong S."/>
            <person name="Wang X."/>
            <person name="Wei L."/>
            <person name="Li C."/>
            <person name="Ma Q."/>
            <person name="Ju M."/>
            <person name="Zhao R."/>
            <person name="Li G."/>
            <person name="Mu C."/>
            <person name="Tian Q."/>
            <person name="Mei H."/>
            <person name="Zhang T."/>
            <person name="Gao T."/>
            <person name="Zhang H."/>
        </authorList>
    </citation>
    <scope>NUCLEOTIDE SEQUENCE</scope>
    <source>
        <strain evidence="3">3651</strain>
    </source>
</reference>
<dbReference type="InterPro" id="IPR012921">
    <property type="entry name" value="SPOC_C"/>
</dbReference>
<feature type="compositionally biased region" description="Basic and acidic residues" evidence="1">
    <location>
        <begin position="523"/>
        <end position="555"/>
    </location>
</feature>
<dbReference type="PANTHER" id="PTHR11477:SF20">
    <property type="entry name" value="SPOC DOMAIN _ TRANSCRIPTION ELONGATION FACTOR S-II PROTEIN"/>
    <property type="match status" value="1"/>
</dbReference>
<organism evidence="3 4">
    <name type="scientific">Sesamum alatum</name>
    <dbReference type="NCBI Taxonomy" id="300844"/>
    <lineage>
        <taxon>Eukaryota</taxon>
        <taxon>Viridiplantae</taxon>
        <taxon>Streptophyta</taxon>
        <taxon>Embryophyta</taxon>
        <taxon>Tracheophyta</taxon>
        <taxon>Spermatophyta</taxon>
        <taxon>Magnoliopsida</taxon>
        <taxon>eudicotyledons</taxon>
        <taxon>Gunneridae</taxon>
        <taxon>Pentapetalae</taxon>
        <taxon>asterids</taxon>
        <taxon>lamiids</taxon>
        <taxon>Lamiales</taxon>
        <taxon>Pedaliaceae</taxon>
        <taxon>Sesamum</taxon>
    </lineage>
</organism>
<feature type="compositionally biased region" description="Basic residues" evidence="1">
    <location>
        <begin position="835"/>
        <end position="845"/>
    </location>
</feature>
<feature type="compositionally biased region" description="Acidic residues" evidence="1">
    <location>
        <begin position="961"/>
        <end position="970"/>
    </location>
</feature>
<feature type="region of interest" description="Disordered" evidence="1">
    <location>
        <begin position="941"/>
        <end position="983"/>
    </location>
</feature>
<gene>
    <name evidence="3" type="ORF">Salat_2416100</name>
</gene>
<feature type="compositionally biased region" description="Polar residues" evidence="1">
    <location>
        <begin position="187"/>
        <end position="210"/>
    </location>
</feature>
<dbReference type="SMART" id="SM00510">
    <property type="entry name" value="TFS2M"/>
    <property type="match status" value="1"/>
</dbReference>
<evidence type="ECO:0000256" key="1">
    <source>
        <dbReference type="SAM" id="MobiDB-lite"/>
    </source>
</evidence>
<keyword evidence="4" id="KW-1185">Reference proteome</keyword>
<dbReference type="InterPro" id="IPR036575">
    <property type="entry name" value="TFIIS_cen_dom_sf"/>
</dbReference>
<dbReference type="AlphaFoldDB" id="A0AAE2CFC3"/>
<reference evidence="3" key="1">
    <citation type="submission" date="2020-06" db="EMBL/GenBank/DDBJ databases">
        <authorList>
            <person name="Li T."/>
            <person name="Hu X."/>
            <person name="Zhang T."/>
            <person name="Song X."/>
            <person name="Zhang H."/>
            <person name="Dai N."/>
            <person name="Sheng W."/>
            <person name="Hou X."/>
            <person name="Wei L."/>
        </authorList>
    </citation>
    <scope>NUCLEOTIDE SEQUENCE</scope>
    <source>
        <strain evidence="3">3651</strain>
        <tissue evidence="3">Leaf</tissue>
    </source>
</reference>
<feature type="region of interest" description="Disordered" evidence="1">
    <location>
        <begin position="828"/>
        <end position="913"/>
    </location>
</feature>
<feature type="compositionally biased region" description="Polar residues" evidence="1">
    <location>
        <begin position="621"/>
        <end position="631"/>
    </location>
</feature>
<evidence type="ECO:0000259" key="2">
    <source>
        <dbReference type="PROSITE" id="PS51321"/>
    </source>
</evidence>
<evidence type="ECO:0000313" key="4">
    <source>
        <dbReference type="Proteomes" id="UP001293254"/>
    </source>
</evidence>
<dbReference type="SUPFAM" id="SSF46942">
    <property type="entry name" value="Elongation factor TFIIS domain 2"/>
    <property type="match status" value="1"/>
</dbReference>
<comment type="caution">
    <text evidence="3">The sequence shown here is derived from an EMBL/GenBank/DDBJ whole genome shotgun (WGS) entry which is preliminary data.</text>
</comment>
<dbReference type="PANTHER" id="PTHR11477">
    <property type="entry name" value="TRANSCRIPTION FACTOR S-II ZINC FINGER DOMAIN-CONTAINING PROTEIN"/>
    <property type="match status" value="1"/>
</dbReference>
<feature type="compositionally biased region" description="Polar residues" evidence="1">
    <location>
        <begin position="854"/>
        <end position="877"/>
    </location>
</feature>
<feature type="compositionally biased region" description="Polar residues" evidence="1">
    <location>
        <begin position="158"/>
        <end position="179"/>
    </location>
</feature>
<feature type="domain" description="TFIIS central" evidence="2">
    <location>
        <begin position="365"/>
        <end position="484"/>
    </location>
</feature>
<dbReference type="Proteomes" id="UP001293254">
    <property type="component" value="Unassembled WGS sequence"/>
</dbReference>
<feature type="region of interest" description="Disordered" evidence="1">
    <location>
        <begin position="1001"/>
        <end position="1040"/>
    </location>
</feature>
<protein>
    <submittedName>
        <fullName evidence="3">PHD finger protein 3</fullName>
    </submittedName>
</protein>
<dbReference type="Pfam" id="PF07500">
    <property type="entry name" value="TFIIS_M"/>
    <property type="match status" value="1"/>
</dbReference>
<dbReference type="InterPro" id="IPR003618">
    <property type="entry name" value="TFIIS_cen_dom"/>
</dbReference>
<dbReference type="PROSITE" id="PS51321">
    <property type="entry name" value="TFIIS_CENTRAL"/>
    <property type="match status" value="1"/>
</dbReference>
<evidence type="ECO:0000313" key="3">
    <source>
        <dbReference type="EMBL" id="KAK4420032.1"/>
    </source>
</evidence>
<dbReference type="GO" id="GO:0006351">
    <property type="term" value="P:DNA-templated transcription"/>
    <property type="evidence" value="ECO:0007669"/>
    <property type="project" value="InterPro"/>
</dbReference>
<dbReference type="Gene3D" id="1.10.472.30">
    <property type="entry name" value="Transcription elongation factor S-II, central domain"/>
    <property type="match status" value="1"/>
</dbReference>